<dbReference type="GO" id="GO:0000455">
    <property type="term" value="P:enzyme-directed rRNA pseudouridine synthesis"/>
    <property type="evidence" value="ECO:0007669"/>
    <property type="project" value="TreeGrafter"/>
</dbReference>
<dbReference type="InterPro" id="IPR050188">
    <property type="entry name" value="RluA_PseudoU_synthase"/>
</dbReference>
<keyword evidence="2" id="KW-0413">Isomerase</keyword>
<dbReference type="SUPFAM" id="SSF55120">
    <property type="entry name" value="Pseudouridine synthase"/>
    <property type="match status" value="1"/>
</dbReference>
<evidence type="ECO:0000256" key="7">
    <source>
        <dbReference type="ARBA" id="ARBA00041803"/>
    </source>
</evidence>
<evidence type="ECO:0000256" key="9">
    <source>
        <dbReference type="ARBA" id="ARBA00043049"/>
    </source>
</evidence>
<dbReference type="GO" id="GO:0003723">
    <property type="term" value="F:RNA binding"/>
    <property type="evidence" value="ECO:0007669"/>
    <property type="project" value="InterPro"/>
</dbReference>
<keyword evidence="1" id="KW-0819">tRNA processing</keyword>
<dbReference type="EMBL" id="VTUX01000002">
    <property type="protein sequence ID" value="KAA1193249.1"/>
    <property type="molecule type" value="Genomic_DNA"/>
</dbReference>
<comment type="function">
    <text evidence="4">Responsible for synthesis of pseudouridine from uracil-65 in transfer RNAs.</text>
</comment>
<evidence type="ECO:0000256" key="8">
    <source>
        <dbReference type="ARBA" id="ARBA00041975"/>
    </source>
</evidence>
<comment type="catalytic activity">
    <reaction evidence="3">
        <text>uridine(65) in tRNA = pseudouridine(65) in tRNA</text>
        <dbReference type="Rhea" id="RHEA:42536"/>
        <dbReference type="Rhea" id="RHEA-COMP:10103"/>
        <dbReference type="Rhea" id="RHEA-COMP:10104"/>
        <dbReference type="ChEBI" id="CHEBI:65314"/>
        <dbReference type="ChEBI" id="CHEBI:65315"/>
        <dbReference type="EC" id="5.4.99.26"/>
    </reaction>
</comment>
<dbReference type="GO" id="GO:0160149">
    <property type="term" value="F:tRNA pseudouridine(65) synthase activity"/>
    <property type="evidence" value="ECO:0007669"/>
    <property type="project" value="UniProtKB-EC"/>
</dbReference>
<reference evidence="12 13" key="1">
    <citation type="submission" date="2019-09" db="EMBL/GenBank/DDBJ databases">
        <authorList>
            <person name="Chen X.-Y."/>
        </authorList>
    </citation>
    <scope>NUCLEOTIDE SEQUENCE [LARGE SCALE GENOMIC DNA]</scope>
    <source>
        <strain evidence="12 13">NY5</strain>
    </source>
</reference>
<dbReference type="InterPro" id="IPR020103">
    <property type="entry name" value="PsdUridine_synth_cat_dom_sf"/>
</dbReference>
<feature type="compositionally biased region" description="Basic and acidic residues" evidence="10">
    <location>
        <begin position="109"/>
        <end position="127"/>
    </location>
</feature>
<evidence type="ECO:0000259" key="11">
    <source>
        <dbReference type="Pfam" id="PF00849"/>
    </source>
</evidence>
<accession>A0A5B0X4Z6</accession>
<dbReference type="InterPro" id="IPR006224">
    <property type="entry name" value="PsdUridine_synth_RluA-like_CS"/>
</dbReference>
<evidence type="ECO:0000256" key="1">
    <source>
        <dbReference type="ARBA" id="ARBA00022694"/>
    </source>
</evidence>
<evidence type="ECO:0000256" key="2">
    <source>
        <dbReference type="ARBA" id="ARBA00023235"/>
    </source>
</evidence>
<dbReference type="Pfam" id="PF00849">
    <property type="entry name" value="PseudoU_synth_2"/>
    <property type="match status" value="1"/>
</dbReference>
<evidence type="ECO:0000256" key="10">
    <source>
        <dbReference type="SAM" id="MobiDB-lite"/>
    </source>
</evidence>
<gene>
    <name evidence="12" type="ORF">F0M18_05250</name>
</gene>
<comment type="caution">
    <text evidence="12">The sequence shown here is derived from an EMBL/GenBank/DDBJ whole genome shotgun (WGS) entry which is preliminary data.</text>
</comment>
<dbReference type="AlphaFoldDB" id="A0A5B0X4Z6"/>
<dbReference type="GO" id="GO:0008033">
    <property type="term" value="P:tRNA processing"/>
    <property type="evidence" value="ECO:0007669"/>
    <property type="project" value="UniProtKB-KW"/>
</dbReference>
<dbReference type="Gene3D" id="3.30.2350.10">
    <property type="entry name" value="Pseudouridine synthase"/>
    <property type="match status" value="1"/>
</dbReference>
<sequence>MTATETSPLPVLYRDEYLVAVNKPSGLLVHRSPIDRHETRFALQTVRDQVGQHVYPVHRLDKPTSGVLLFALDPVTARALSAQFVAHSVAKQYLAVVRGWCPESGSVDHALRDKPDPVADRDRREARPAQSATTHYQCLARAEIPVAVERYPQTRYSLVRLEPVQGRRHQLRRHMKHLGYPIIGDAKYGKGVHNRYFQRAYRCSRLLLHCRRMSVIHPDTGRAMDFQAELDDVFAGVLQALGWSEYEHD</sequence>
<proteinExistence type="predicted"/>
<evidence type="ECO:0000256" key="5">
    <source>
        <dbReference type="ARBA" id="ARBA00038943"/>
    </source>
</evidence>
<evidence type="ECO:0000256" key="4">
    <source>
        <dbReference type="ARBA" id="ARBA00037670"/>
    </source>
</evidence>
<evidence type="ECO:0000313" key="13">
    <source>
        <dbReference type="Proteomes" id="UP000323708"/>
    </source>
</evidence>
<dbReference type="PANTHER" id="PTHR21600:SF56">
    <property type="entry name" value="TRNA PSEUDOURIDINE SYNTHASE C"/>
    <property type="match status" value="1"/>
</dbReference>
<keyword evidence="13" id="KW-1185">Reference proteome</keyword>
<dbReference type="EC" id="5.4.99.26" evidence="5"/>
<protein>
    <recommendedName>
        <fullName evidence="6">tRNA pseudouridine synthase C</fullName>
        <ecNumber evidence="5">5.4.99.26</ecNumber>
    </recommendedName>
    <alternativeName>
        <fullName evidence="8">tRNA pseudouridine(65) synthase</fullName>
    </alternativeName>
    <alternativeName>
        <fullName evidence="9">tRNA pseudouridylate synthase C</fullName>
    </alternativeName>
    <alternativeName>
        <fullName evidence="7">tRNA-uridine isomerase C</fullName>
    </alternativeName>
</protein>
<dbReference type="PROSITE" id="PS01129">
    <property type="entry name" value="PSI_RLU"/>
    <property type="match status" value="1"/>
</dbReference>
<organism evidence="12 13">
    <name type="scientific">Pseudohalioglobus sediminis</name>
    <dbReference type="NCBI Taxonomy" id="2606449"/>
    <lineage>
        <taxon>Bacteria</taxon>
        <taxon>Pseudomonadati</taxon>
        <taxon>Pseudomonadota</taxon>
        <taxon>Gammaproteobacteria</taxon>
        <taxon>Cellvibrionales</taxon>
        <taxon>Halieaceae</taxon>
        <taxon>Pseudohalioglobus</taxon>
    </lineage>
</organism>
<feature type="region of interest" description="Disordered" evidence="10">
    <location>
        <begin position="108"/>
        <end position="132"/>
    </location>
</feature>
<dbReference type="InterPro" id="IPR006145">
    <property type="entry name" value="PsdUridine_synth_RsuA/RluA"/>
</dbReference>
<evidence type="ECO:0000313" key="12">
    <source>
        <dbReference type="EMBL" id="KAA1193249.1"/>
    </source>
</evidence>
<name>A0A5B0X4Z6_9GAMM</name>
<dbReference type="RefSeq" id="WP_149610356.1">
    <property type="nucleotide sequence ID" value="NZ_VTUX01000002.1"/>
</dbReference>
<dbReference type="PANTHER" id="PTHR21600">
    <property type="entry name" value="MITOCHONDRIAL RNA PSEUDOURIDINE SYNTHASE"/>
    <property type="match status" value="1"/>
</dbReference>
<evidence type="ECO:0000256" key="6">
    <source>
        <dbReference type="ARBA" id="ARBA00040675"/>
    </source>
</evidence>
<evidence type="ECO:0000256" key="3">
    <source>
        <dbReference type="ARBA" id="ARBA00036607"/>
    </source>
</evidence>
<dbReference type="Proteomes" id="UP000323708">
    <property type="component" value="Unassembled WGS sequence"/>
</dbReference>
<feature type="domain" description="Pseudouridine synthase RsuA/RluA-like" evidence="11">
    <location>
        <begin position="18"/>
        <end position="177"/>
    </location>
</feature>